<protein>
    <submittedName>
        <fullName evidence="8">MFS general substrate transporter</fullName>
    </submittedName>
</protein>
<dbReference type="InterPro" id="IPR011701">
    <property type="entry name" value="MFS"/>
</dbReference>
<feature type="transmembrane region" description="Helical" evidence="7">
    <location>
        <begin position="12"/>
        <end position="36"/>
    </location>
</feature>
<keyword evidence="5 7" id="KW-1133">Transmembrane helix</keyword>
<feature type="transmembrane region" description="Helical" evidence="7">
    <location>
        <begin position="98"/>
        <end position="118"/>
    </location>
</feature>
<dbReference type="EMBL" id="MU005999">
    <property type="protein sequence ID" value="KAF2858978.1"/>
    <property type="molecule type" value="Genomic_DNA"/>
</dbReference>
<reference evidence="8" key="1">
    <citation type="journal article" date="2020" name="Stud. Mycol.">
        <title>101 Dothideomycetes genomes: a test case for predicting lifestyles and emergence of pathogens.</title>
        <authorList>
            <person name="Haridas S."/>
            <person name="Albert R."/>
            <person name="Binder M."/>
            <person name="Bloem J."/>
            <person name="Labutti K."/>
            <person name="Salamov A."/>
            <person name="Andreopoulos B."/>
            <person name="Baker S."/>
            <person name="Barry K."/>
            <person name="Bills G."/>
            <person name="Bluhm B."/>
            <person name="Cannon C."/>
            <person name="Castanera R."/>
            <person name="Culley D."/>
            <person name="Daum C."/>
            <person name="Ezra D."/>
            <person name="Gonzalez J."/>
            <person name="Henrissat B."/>
            <person name="Kuo A."/>
            <person name="Liang C."/>
            <person name="Lipzen A."/>
            <person name="Lutzoni F."/>
            <person name="Magnuson J."/>
            <person name="Mondo S."/>
            <person name="Nolan M."/>
            <person name="Ohm R."/>
            <person name="Pangilinan J."/>
            <person name="Park H.-J."/>
            <person name="Ramirez L."/>
            <person name="Alfaro M."/>
            <person name="Sun H."/>
            <person name="Tritt A."/>
            <person name="Yoshinaga Y."/>
            <person name="Zwiers L.-H."/>
            <person name="Turgeon B."/>
            <person name="Goodwin S."/>
            <person name="Spatafora J."/>
            <person name="Crous P."/>
            <person name="Grigoriev I."/>
        </authorList>
    </citation>
    <scope>NUCLEOTIDE SEQUENCE</scope>
    <source>
        <strain evidence="8">CBS 480.64</strain>
    </source>
</reference>
<feature type="transmembrane region" description="Helical" evidence="7">
    <location>
        <begin position="407"/>
        <end position="425"/>
    </location>
</feature>
<dbReference type="PANTHER" id="PTHR20772:SF2">
    <property type="entry name" value="PROTEIN FMP42"/>
    <property type="match status" value="1"/>
</dbReference>
<accession>A0A6A7BWU9</accession>
<gene>
    <name evidence="8" type="ORF">K470DRAFT_259265</name>
</gene>
<keyword evidence="4 7" id="KW-0812">Transmembrane</keyword>
<comment type="subcellular location">
    <subcellularLocation>
        <location evidence="1">Membrane</location>
        <topology evidence="1">Multi-pass membrane protein</topology>
    </subcellularLocation>
</comment>
<evidence type="ECO:0000256" key="1">
    <source>
        <dbReference type="ARBA" id="ARBA00004141"/>
    </source>
</evidence>
<evidence type="ECO:0000256" key="2">
    <source>
        <dbReference type="ARBA" id="ARBA00006595"/>
    </source>
</evidence>
<dbReference type="Pfam" id="PF07690">
    <property type="entry name" value="MFS_1"/>
    <property type="match status" value="1"/>
</dbReference>
<dbReference type="Gene3D" id="1.20.1250.20">
    <property type="entry name" value="MFS general substrate transporter like domains"/>
    <property type="match status" value="1"/>
</dbReference>
<name>A0A6A7BWU9_9PEZI</name>
<evidence type="ECO:0000256" key="5">
    <source>
        <dbReference type="ARBA" id="ARBA00022989"/>
    </source>
</evidence>
<keyword evidence="6 7" id="KW-0472">Membrane</keyword>
<feature type="transmembrane region" description="Helical" evidence="7">
    <location>
        <begin position="124"/>
        <end position="144"/>
    </location>
</feature>
<comment type="similarity">
    <text evidence="2">Belongs to the SLC43A transporter (TC 2.A.1.44) family.</text>
</comment>
<evidence type="ECO:0000256" key="4">
    <source>
        <dbReference type="ARBA" id="ARBA00022692"/>
    </source>
</evidence>
<evidence type="ECO:0000256" key="3">
    <source>
        <dbReference type="ARBA" id="ARBA00022448"/>
    </source>
</evidence>
<sequence>MDLTPTPSPARRALQVTLAVIYCLLSAGTVFGFAALKPVFVSEGIYHELCTPDEVRKGVWVCHAQDLRLNLMFTVAAVSTNICALPVGSVLDRFGPRISSCIGAALLALGALCLATADKAPVDGVLLGFWLLALGGPFVFIASFQLSNTFPDRTGLILALLTGAFDASSSVFLVYRLVYQHTDGGFTPSRFFLVYLAVPAFILIAQLTVMPKKSYKLVAERGGGMAAKPAALKGRTAVQQILTPWFALITLFTVVQMMRINYFVATIRMQYTYMLASPEQAARLNGFFDVALPLGGVFSIPLIGLVLDRTSMPFILGLMTTLATLIGGLGIIPQVWASYANITLFVVFRPFFYTVVSDYAAKVFGFKTFGTVYGLIIAIAGICNLGQAGLDKVTHEVFRNNPLPVNVALMVVGFTIGTALTLYSWRTRNEAARELLEEEAEEARETLIPSEGRGYGTA</sequence>
<dbReference type="OrthoDB" id="330047at2759"/>
<keyword evidence="3" id="KW-0813">Transport</keyword>
<feature type="transmembrane region" description="Helical" evidence="7">
    <location>
        <begin position="191"/>
        <end position="209"/>
    </location>
</feature>
<keyword evidence="9" id="KW-1185">Reference proteome</keyword>
<dbReference type="GO" id="GO:0022857">
    <property type="term" value="F:transmembrane transporter activity"/>
    <property type="evidence" value="ECO:0007669"/>
    <property type="project" value="InterPro"/>
</dbReference>
<feature type="transmembrane region" description="Helical" evidence="7">
    <location>
        <begin position="368"/>
        <end position="387"/>
    </location>
</feature>
<evidence type="ECO:0000256" key="6">
    <source>
        <dbReference type="ARBA" id="ARBA00023136"/>
    </source>
</evidence>
<dbReference type="Proteomes" id="UP000799421">
    <property type="component" value="Unassembled WGS sequence"/>
</dbReference>
<dbReference type="InterPro" id="IPR036259">
    <property type="entry name" value="MFS_trans_sf"/>
</dbReference>
<evidence type="ECO:0000313" key="8">
    <source>
        <dbReference type="EMBL" id="KAF2858978.1"/>
    </source>
</evidence>
<proteinExistence type="inferred from homology"/>
<feature type="transmembrane region" description="Helical" evidence="7">
    <location>
        <begin position="284"/>
        <end position="307"/>
    </location>
</feature>
<feature type="transmembrane region" description="Helical" evidence="7">
    <location>
        <begin position="242"/>
        <end position="264"/>
    </location>
</feature>
<feature type="transmembrane region" description="Helical" evidence="7">
    <location>
        <begin position="156"/>
        <end position="179"/>
    </location>
</feature>
<dbReference type="GO" id="GO:0000329">
    <property type="term" value="C:fungal-type vacuole membrane"/>
    <property type="evidence" value="ECO:0007669"/>
    <property type="project" value="TreeGrafter"/>
</dbReference>
<dbReference type="InterPro" id="IPR052599">
    <property type="entry name" value="SLC43A_AATransporter"/>
</dbReference>
<organism evidence="8 9">
    <name type="scientific">Piedraia hortae CBS 480.64</name>
    <dbReference type="NCBI Taxonomy" id="1314780"/>
    <lineage>
        <taxon>Eukaryota</taxon>
        <taxon>Fungi</taxon>
        <taxon>Dikarya</taxon>
        <taxon>Ascomycota</taxon>
        <taxon>Pezizomycotina</taxon>
        <taxon>Dothideomycetes</taxon>
        <taxon>Dothideomycetidae</taxon>
        <taxon>Capnodiales</taxon>
        <taxon>Piedraiaceae</taxon>
        <taxon>Piedraia</taxon>
    </lineage>
</organism>
<evidence type="ECO:0000256" key="7">
    <source>
        <dbReference type="SAM" id="Phobius"/>
    </source>
</evidence>
<dbReference type="SUPFAM" id="SSF103473">
    <property type="entry name" value="MFS general substrate transporter"/>
    <property type="match status" value="1"/>
</dbReference>
<evidence type="ECO:0000313" key="9">
    <source>
        <dbReference type="Proteomes" id="UP000799421"/>
    </source>
</evidence>
<dbReference type="AlphaFoldDB" id="A0A6A7BWU9"/>
<dbReference type="PANTHER" id="PTHR20772">
    <property type="entry name" value="PROTEIN FMP42"/>
    <property type="match status" value="1"/>
</dbReference>